<gene>
    <name evidence="1" type="ORF">ACCO45_013114</name>
</gene>
<sequence>MSPPRLAVRLADERVGAPLQGLSKGPAHGGGSGTGARFGFHSNDELAHTTRLVWLKLESVAAGPWVQKIRARGGPSTDGIVRPLPPRCRRGPRLVPHAVLVQPSRGVAQAQHHFALMGASHTSHRLPRSAELWSFEQAENFIVNCGPLVPWSPADRLHAPFTVVGARGKSLVPLGREERSVSDQSPFVGLRGHRPTRPTAFGQPLILPDIPASGGPVAFLDRQLEPELT</sequence>
<evidence type="ECO:0000313" key="2">
    <source>
        <dbReference type="Proteomes" id="UP001638806"/>
    </source>
</evidence>
<protein>
    <submittedName>
        <fullName evidence="1">Uncharacterized protein</fullName>
    </submittedName>
</protein>
<comment type="caution">
    <text evidence="1">The sequence shown here is derived from an EMBL/GenBank/DDBJ whole genome shotgun (WGS) entry which is preliminary data.</text>
</comment>
<dbReference type="EMBL" id="JBGNUJ010000012">
    <property type="protein sequence ID" value="KAL3953171.1"/>
    <property type="molecule type" value="Genomic_DNA"/>
</dbReference>
<reference evidence="1" key="1">
    <citation type="submission" date="2024-12" db="EMBL/GenBank/DDBJ databases">
        <title>Comparative genomics and development of molecular markers within Purpureocillium lilacinum and among Purpureocillium species.</title>
        <authorList>
            <person name="Yeh Z.-Y."/>
            <person name="Ni N.-T."/>
            <person name="Lo P.-H."/>
            <person name="Mushyakhwo K."/>
            <person name="Lin C.-F."/>
            <person name="Nai Y.-S."/>
        </authorList>
    </citation>
    <scope>NUCLEOTIDE SEQUENCE</scope>
    <source>
        <strain evidence="1">NCHU-NPUST-175</strain>
    </source>
</reference>
<name>A0ACC4DCH5_PURLI</name>
<proteinExistence type="predicted"/>
<accession>A0ACC4DCH5</accession>
<organism evidence="1 2">
    <name type="scientific">Purpureocillium lilacinum</name>
    <name type="common">Paecilomyces lilacinus</name>
    <dbReference type="NCBI Taxonomy" id="33203"/>
    <lineage>
        <taxon>Eukaryota</taxon>
        <taxon>Fungi</taxon>
        <taxon>Dikarya</taxon>
        <taxon>Ascomycota</taxon>
        <taxon>Pezizomycotina</taxon>
        <taxon>Sordariomycetes</taxon>
        <taxon>Hypocreomycetidae</taxon>
        <taxon>Hypocreales</taxon>
        <taxon>Ophiocordycipitaceae</taxon>
        <taxon>Purpureocillium</taxon>
    </lineage>
</organism>
<dbReference type="Proteomes" id="UP001638806">
    <property type="component" value="Unassembled WGS sequence"/>
</dbReference>
<evidence type="ECO:0000313" key="1">
    <source>
        <dbReference type="EMBL" id="KAL3953171.1"/>
    </source>
</evidence>
<keyword evidence="2" id="KW-1185">Reference proteome</keyword>